<comment type="subcellular location">
    <subcellularLocation>
        <location evidence="1">Cell membrane</location>
        <topology evidence="1">Multi-pass membrane protein</topology>
    </subcellularLocation>
</comment>
<dbReference type="EC" id="2.7.7.65" evidence="2"/>
<keyword evidence="5 9" id="KW-1133">Transmembrane helix</keyword>
<keyword evidence="3" id="KW-1003">Cell membrane</keyword>
<feature type="compositionally biased region" description="Basic residues" evidence="8">
    <location>
        <begin position="385"/>
        <end position="394"/>
    </location>
</feature>
<evidence type="ECO:0000256" key="2">
    <source>
        <dbReference type="ARBA" id="ARBA00012528"/>
    </source>
</evidence>
<evidence type="ECO:0000256" key="8">
    <source>
        <dbReference type="SAM" id="MobiDB-lite"/>
    </source>
</evidence>
<comment type="catalytic activity">
    <reaction evidence="7">
        <text>2 GTP = 3',3'-c-di-GMP + 2 diphosphate</text>
        <dbReference type="Rhea" id="RHEA:24898"/>
        <dbReference type="ChEBI" id="CHEBI:33019"/>
        <dbReference type="ChEBI" id="CHEBI:37565"/>
        <dbReference type="ChEBI" id="CHEBI:58805"/>
        <dbReference type="EC" id="2.7.7.65"/>
    </reaction>
</comment>
<evidence type="ECO:0000256" key="7">
    <source>
        <dbReference type="ARBA" id="ARBA00034247"/>
    </source>
</evidence>
<name>A0ABW0SD06_9RHOB</name>
<evidence type="ECO:0000256" key="1">
    <source>
        <dbReference type="ARBA" id="ARBA00004651"/>
    </source>
</evidence>
<dbReference type="GO" id="GO:0052621">
    <property type="term" value="F:diguanylate cyclase activity"/>
    <property type="evidence" value="ECO:0007669"/>
    <property type="project" value="UniProtKB-EC"/>
</dbReference>
<sequence length="394" mass="40375">MDLVIDTLKDSTGSIAFMCLLAVGYGVVVRQDLPGAWARTLLGAMFGLAAMVSMLDPSPVAPGVFVDLRNLPIALAGAFLGLRGAAVAMAMAVVLRLGIGGSGMWAGAAGILIAGGIGLAWNRGTRGRGRRSARAVLVLALLTSSHVLSSLLLPWPTALRVIGATLPVLLPLHVLGVLAAGVLIERERAAHARERRLRLEAHHDALTGLLNRRGFEVALAALPPDAAGALLLLDLDHFKRINDRHGHPAGDAVLRAIGGRLAAALRRGDILARIGGEELAIFLAGQGPEGAGIVARRLCEAVRAAPFTLPDGTVVPVTVSLGGAGGPASAFPALLAQADAALYDAKAAGRDRWHFADAPAEPASAEAASGPQSEAPSDPATPAAPRRRWAGVAA</sequence>
<evidence type="ECO:0000256" key="4">
    <source>
        <dbReference type="ARBA" id="ARBA00022692"/>
    </source>
</evidence>
<keyword evidence="6 9" id="KW-0472">Membrane</keyword>
<dbReference type="EMBL" id="JBHSNA010000007">
    <property type="protein sequence ID" value="MFC5566751.1"/>
    <property type="molecule type" value="Genomic_DNA"/>
</dbReference>
<feature type="transmembrane region" description="Helical" evidence="9">
    <location>
        <begin position="103"/>
        <end position="121"/>
    </location>
</feature>
<dbReference type="InterPro" id="IPR000160">
    <property type="entry name" value="GGDEF_dom"/>
</dbReference>
<feature type="transmembrane region" description="Helical" evidence="9">
    <location>
        <begin position="36"/>
        <end position="55"/>
    </location>
</feature>
<feature type="transmembrane region" description="Helical" evidence="9">
    <location>
        <begin position="161"/>
        <end position="184"/>
    </location>
</feature>
<dbReference type="InterPro" id="IPR029787">
    <property type="entry name" value="Nucleotide_cyclase"/>
</dbReference>
<dbReference type="NCBIfam" id="TIGR00254">
    <property type="entry name" value="GGDEF"/>
    <property type="match status" value="1"/>
</dbReference>
<dbReference type="InterPro" id="IPR011620">
    <property type="entry name" value="Sig_transdc_His_kinase_LytS_TM"/>
</dbReference>
<keyword evidence="11" id="KW-0548">Nucleotidyltransferase</keyword>
<dbReference type="RefSeq" id="WP_209841358.1">
    <property type="nucleotide sequence ID" value="NZ_JAGGJP010000010.1"/>
</dbReference>
<comment type="caution">
    <text evidence="11">The sequence shown here is derived from an EMBL/GenBank/DDBJ whole genome shotgun (WGS) entry which is preliminary data.</text>
</comment>
<evidence type="ECO:0000256" key="3">
    <source>
        <dbReference type="ARBA" id="ARBA00022475"/>
    </source>
</evidence>
<organism evidence="11 12">
    <name type="scientific">Rubellimicrobium aerolatum</name>
    <dbReference type="NCBI Taxonomy" id="490979"/>
    <lineage>
        <taxon>Bacteria</taxon>
        <taxon>Pseudomonadati</taxon>
        <taxon>Pseudomonadota</taxon>
        <taxon>Alphaproteobacteria</taxon>
        <taxon>Rhodobacterales</taxon>
        <taxon>Roseobacteraceae</taxon>
        <taxon>Rubellimicrobium</taxon>
    </lineage>
</organism>
<feature type="region of interest" description="Disordered" evidence="8">
    <location>
        <begin position="355"/>
        <end position="394"/>
    </location>
</feature>
<dbReference type="PANTHER" id="PTHR45138">
    <property type="entry name" value="REGULATORY COMPONENTS OF SENSORY TRANSDUCTION SYSTEM"/>
    <property type="match status" value="1"/>
</dbReference>
<feature type="transmembrane region" description="Helical" evidence="9">
    <location>
        <begin position="12"/>
        <end position="30"/>
    </location>
</feature>
<reference evidence="12" key="1">
    <citation type="journal article" date="2019" name="Int. J. Syst. Evol. Microbiol.">
        <title>The Global Catalogue of Microorganisms (GCM) 10K type strain sequencing project: providing services to taxonomists for standard genome sequencing and annotation.</title>
        <authorList>
            <consortium name="The Broad Institute Genomics Platform"/>
            <consortium name="The Broad Institute Genome Sequencing Center for Infectious Disease"/>
            <person name="Wu L."/>
            <person name="Ma J."/>
        </authorList>
    </citation>
    <scope>NUCLEOTIDE SEQUENCE [LARGE SCALE GENOMIC DNA]</scope>
    <source>
        <strain evidence="12">KACC 11588</strain>
    </source>
</reference>
<evidence type="ECO:0000313" key="12">
    <source>
        <dbReference type="Proteomes" id="UP001596056"/>
    </source>
</evidence>
<dbReference type="SMART" id="SM00267">
    <property type="entry name" value="GGDEF"/>
    <property type="match status" value="1"/>
</dbReference>
<dbReference type="InterPro" id="IPR050469">
    <property type="entry name" value="Diguanylate_Cyclase"/>
</dbReference>
<dbReference type="SUPFAM" id="SSF55073">
    <property type="entry name" value="Nucleotide cyclase"/>
    <property type="match status" value="1"/>
</dbReference>
<dbReference type="Pfam" id="PF00990">
    <property type="entry name" value="GGDEF"/>
    <property type="match status" value="1"/>
</dbReference>
<dbReference type="Proteomes" id="UP001596056">
    <property type="component" value="Unassembled WGS sequence"/>
</dbReference>
<gene>
    <name evidence="11" type="ORF">ACFPOC_10040</name>
</gene>
<dbReference type="PANTHER" id="PTHR45138:SF9">
    <property type="entry name" value="DIGUANYLATE CYCLASE DGCM-RELATED"/>
    <property type="match status" value="1"/>
</dbReference>
<keyword evidence="12" id="KW-1185">Reference proteome</keyword>
<keyword evidence="11" id="KW-0808">Transferase</keyword>
<feature type="domain" description="GGDEF" evidence="10">
    <location>
        <begin position="226"/>
        <end position="358"/>
    </location>
</feature>
<dbReference type="PROSITE" id="PS50887">
    <property type="entry name" value="GGDEF"/>
    <property type="match status" value="1"/>
</dbReference>
<protein>
    <recommendedName>
        <fullName evidence="2">diguanylate cyclase</fullName>
        <ecNumber evidence="2">2.7.7.65</ecNumber>
    </recommendedName>
</protein>
<evidence type="ECO:0000256" key="5">
    <source>
        <dbReference type="ARBA" id="ARBA00022989"/>
    </source>
</evidence>
<evidence type="ECO:0000259" key="10">
    <source>
        <dbReference type="PROSITE" id="PS50887"/>
    </source>
</evidence>
<evidence type="ECO:0000256" key="9">
    <source>
        <dbReference type="SAM" id="Phobius"/>
    </source>
</evidence>
<evidence type="ECO:0000256" key="6">
    <source>
        <dbReference type="ARBA" id="ARBA00023136"/>
    </source>
</evidence>
<dbReference type="Pfam" id="PF07694">
    <property type="entry name" value="5TM-5TMR_LYT"/>
    <property type="match status" value="1"/>
</dbReference>
<feature type="transmembrane region" description="Helical" evidence="9">
    <location>
        <begin position="133"/>
        <end position="155"/>
    </location>
</feature>
<dbReference type="Gene3D" id="3.30.70.270">
    <property type="match status" value="1"/>
</dbReference>
<feature type="compositionally biased region" description="Low complexity" evidence="8">
    <location>
        <begin position="356"/>
        <end position="384"/>
    </location>
</feature>
<accession>A0ABW0SD06</accession>
<evidence type="ECO:0000313" key="11">
    <source>
        <dbReference type="EMBL" id="MFC5566751.1"/>
    </source>
</evidence>
<keyword evidence="4 9" id="KW-0812">Transmembrane</keyword>
<feature type="transmembrane region" description="Helical" evidence="9">
    <location>
        <begin position="75"/>
        <end position="97"/>
    </location>
</feature>
<dbReference type="InterPro" id="IPR043128">
    <property type="entry name" value="Rev_trsase/Diguanyl_cyclase"/>
</dbReference>
<dbReference type="CDD" id="cd01949">
    <property type="entry name" value="GGDEF"/>
    <property type="match status" value="1"/>
</dbReference>
<proteinExistence type="predicted"/>